<evidence type="ECO:0000256" key="1">
    <source>
        <dbReference type="ARBA" id="ARBA00000971"/>
    </source>
</evidence>
<evidence type="ECO:0000313" key="6">
    <source>
        <dbReference type="EMBL" id="CAF0772697.1"/>
    </source>
</evidence>
<dbReference type="EMBL" id="CAJNOL010000052">
    <property type="protein sequence ID" value="CAF0792373.1"/>
    <property type="molecule type" value="Genomic_DNA"/>
</dbReference>
<sequence>MSMIFALLICLSIQQIIVTEAYDERYSLDDDIPEKFYVTHEAWFNISVRENKISAPIKSKQIVIGLFGEICPMTVTNFATITKGLRRGSEKYTYKGTPIHRIVRDFVIQTGDFTNGDGTGGKSIYGDKFIDENYILSHRSPGWVSMANYGKDTNGAQWFVTLVPARWLDGHHVAFGRVISGMDFVYELGEMETFRGTSIPKKYIVIDDCGLNDITKYELTYAQLGSYDDLVSSS</sequence>
<name>A0A813QWW0_9BILA</name>
<dbReference type="PROSITE" id="PS50072">
    <property type="entry name" value="CSA_PPIASE_2"/>
    <property type="match status" value="1"/>
</dbReference>
<dbReference type="GO" id="GO:0003755">
    <property type="term" value="F:peptidyl-prolyl cis-trans isomerase activity"/>
    <property type="evidence" value="ECO:0007669"/>
    <property type="project" value="UniProtKB-UniRule"/>
</dbReference>
<comment type="function">
    <text evidence="4">PPIases accelerate the folding of proteins. It catalyzes the cis-trans isomerization of proline imidic peptide bonds in oligopeptides.</text>
</comment>
<keyword evidence="4" id="KW-0732">Signal</keyword>
<comment type="caution">
    <text evidence="6">The sequence shown here is derived from an EMBL/GenBank/DDBJ whole genome shotgun (WGS) entry which is preliminary data.</text>
</comment>
<dbReference type="GO" id="GO:0005737">
    <property type="term" value="C:cytoplasm"/>
    <property type="evidence" value="ECO:0007669"/>
    <property type="project" value="TreeGrafter"/>
</dbReference>
<dbReference type="EMBL" id="CAJOAX010002707">
    <property type="protein sequence ID" value="CAF3813992.1"/>
    <property type="molecule type" value="Genomic_DNA"/>
</dbReference>
<evidence type="ECO:0000313" key="9">
    <source>
        <dbReference type="EMBL" id="CAF3813992.1"/>
    </source>
</evidence>
<accession>A0A813QWW0</accession>
<dbReference type="GO" id="GO:0006457">
    <property type="term" value="P:protein folding"/>
    <property type="evidence" value="ECO:0007669"/>
    <property type="project" value="TreeGrafter"/>
</dbReference>
<dbReference type="PRINTS" id="PR00153">
    <property type="entry name" value="CSAPPISMRASE"/>
</dbReference>
<dbReference type="OrthoDB" id="193499at2759"/>
<dbReference type="Proteomes" id="UP000663870">
    <property type="component" value="Unassembled WGS sequence"/>
</dbReference>
<dbReference type="SUPFAM" id="SSF50891">
    <property type="entry name" value="Cyclophilin-like"/>
    <property type="match status" value="1"/>
</dbReference>
<evidence type="ECO:0000256" key="4">
    <source>
        <dbReference type="RuleBase" id="RU363019"/>
    </source>
</evidence>
<dbReference type="EMBL" id="CAJNOO010000053">
    <property type="protein sequence ID" value="CAF0772697.1"/>
    <property type="molecule type" value="Genomic_DNA"/>
</dbReference>
<keyword evidence="2 4" id="KW-0697">Rotamase</keyword>
<feature type="domain" description="PPIase cyclophilin-type" evidence="5">
    <location>
        <begin position="61"/>
        <end position="211"/>
    </location>
</feature>
<evidence type="ECO:0000313" key="11">
    <source>
        <dbReference type="Proteomes" id="UP000663882"/>
    </source>
</evidence>
<dbReference type="InterPro" id="IPR002130">
    <property type="entry name" value="Cyclophilin-type_PPIase_dom"/>
</dbReference>
<evidence type="ECO:0000313" key="10">
    <source>
        <dbReference type="Proteomes" id="UP000663870"/>
    </source>
</evidence>
<dbReference type="Proteomes" id="UP000663823">
    <property type="component" value="Unassembled WGS sequence"/>
</dbReference>
<dbReference type="PANTHER" id="PTHR11071">
    <property type="entry name" value="PEPTIDYL-PROLYL CIS-TRANS ISOMERASE"/>
    <property type="match status" value="1"/>
</dbReference>
<dbReference type="InterPro" id="IPR029000">
    <property type="entry name" value="Cyclophilin-like_dom_sf"/>
</dbReference>
<dbReference type="FunFam" id="2.40.100.10:FF:000025">
    <property type="entry name" value="Peptidyl-prolyl cis-trans isomerase CYP19-2"/>
    <property type="match status" value="1"/>
</dbReference>
<evidence type="ECO:0000256" key="2">
    <source>
        <dbReference type="ARBA" id="ARBA00023110"/>
    </source>
</evidence>
<protein>
    <recommendedName>
        <fullName evidence="4">Peptidyl-prolyl cis-trans isomerase</fullName>
        <shortName evidence="4">PPIase</shortName>
        <ecNumber evidence="4">5.2.1.8</ecNumber>
    </recommendedName>
</protein>
<dbReference type="PANTHER" id="PTHR11071:SF547">
    <property type="entry name" value="PEPTIDYL-PROLYL CIS-TRANS ISOMERASE"/>
    <property type="match status" value="1"/>
</dbReference>
<organism evidence="6 11">
    <name type="scientific">Rotaria sordida</name>
    <dbReference type="NCBI Taxonomy" id="392033"/>
    <lineage>
        <taxon>Eukaryota</taxon>
        <taxon>Metazoa</taxon>
        <taxon>Spiralia</taxon>
        <taxon>Gnathifera</taxon>
        <taxon>Rotifera</taxon>
        <taxon>Eurotatoria</taxon>
        <taxon>Bdelloidea</taxon>
        <taxon>Philodinida</taxon>
        <taxon>Philodinidae</taxon>
        <taxon>Rotaria</taxon>
    </lineage>
</organism>
<dbReference type="Pfam" id="PF00160">
    <property type="entry name" value="Pro_isomerase"/>
    <property type="match status" value="1"/>
</dbReference>
<keyword evidence="10" id="KW-1185">Reference proteome</keyword>
<evidence type="ECO:0000313" key="7">
    <source>
        <dbReference type="EMBL" id="CAF0792373.1"/>
    </source>
</evidence>
<proteinExistence type="inferred from homology"/>
<keyword evidence="3 4" id="KW-0413">Isomerase</keyword>
<dbReference type="EC" id="5.2.1.8" evidence="4"/>
<dbReference type="Proteomes" id="UP000663854">
    <property type="component" value="Unassembled WGS sequence"/>
</dbReference>
<dbReference type="GO" id="GO:0016018">
    <property type="term" value="F:cyclosporin A binding"/>
    <property type="evidence" value="ECO:0007669"/>
    <property type="project" value="TreeGrafter"/>
</dbReference>
<evidence type="ECO:0000313" key="8">
    <source>
        <dbReference type="EMBL" id="CAF0833042.1"/>
    </source>
</evidence>
<evidence type="ECO:0000259" key="5">
    <source>
        <dbReference type="PROSITE" id="PS50072"/>
    </source>
</evidence>
<gene>
    <name evidence="7" type="ORF">JXQ802_LOCUS3798</name>
    <name evidence="9" type="ORF">OTI717_LOCUS18996</name>
    <name evidence="8" type="ORF">PYM288_LOCUS6186</name>
    <name evidence="6" type="ORF">RFH988_LOCUS2455</name>
</gene>
<dbReference type="Proteomes" id="UP000663882">
    <property type="component" value="Unassembled WGS sequence"/>
</dbReference>
<evidence type="ECO:0000256" key="3">
    <source>
        <dbReference type="ARBA" id="ARBA00023235"/>
    </source>
</evidence>
<dbReference type="EMBL" id="CAJNOH010000068">
    <property type="protein sequence ID" value="CAF0833042.1"/>
    <property type="molecule type" value="Genomic_DNA"/>
</dbReference>
<reference evidence="6" key="1">
    <citation type="submission" date="2021-02" db="EMBL/GenBank/DDBJ databases">
        <authorList>
            <person name="Nowell W R."/>
        </authorList>
    </citation>
    <scope>NUCLEOTIDE SEQUENCE</scope>
</reference>
<feature type="chain" id="PRO_5035952950" description="Peptidyl-prolyl cis-trans isomerase" evidence="4">
    <location>
        <begin position="22"/>
        <end position="234"/>
    </location>
</feature>
<feature type="signal peptide" evidence="4">
    <location>
        <begin position="1"/>
        <end position="21"/>
    </location>
</feature>
<comment type="similarity">
    <text evidence="4">Belongs to the cyclophilin-type PPIase family.</text>
</comment>
<dbReference type="AlphaFoldDB" id="A0A813QWW0"/>
<dbReference type="Gene3D" id="2.40.100.10">
    <property type="entry name" value="Cyclophilin-like"/>
    <property type="match status" value="1"/>
</dbReference>
<comment type="catalytic activity">
    <reaction evidence="1 4">
        <text>[protein]-peptidylproline (omega=180) = [protein]-peptidylproline (omega=0)</text>
        <dbReference type="Rhea" id="RHEA:16237"/>
        <dbReference type="Rhea" id="RHEA-COMP:10747"/>
        <dbReference type="Rhea" id="RHEA-COMP:10748"/>
        <dbReference type="ChEBI" id="CHEBI:83833"/>
        <dbReference type="ChEBI" id="CHEBI:83834"/>
        <dbReference type="EC" id="5.2.1.8"/>
    </reaction>
</comment>